<proteinExistence type="predicted"/>
<protein>
    <submittedName>
        <fullName evidence="3">Alpha/beta hydrolase</fullName>
    </submittedName>
</protein>
<dbReference type="InterPro" id="IPR051340">
    <property type="entry name" value="Haloalkane_dehalogenase"/>
</dbReference>
<dbReference type="EMBL" id="CP089982">
    <property type="protein sequence ID" value="WXA95785.1"/>
    <property type="molecule type" value="Genomic_DNA"/>
</dbReference>
<dbReference type="PANTHER" id="PTHR42977:SF1">
    <property type="entry name" value="BLR6576 PROTEIN"/>
    <property type="match status" value="1"/>
</dbReference>
<dbReference type="SUPFAM" id="SSF53474">
    <property type="entry name" value="alpha/beta-Hydrolases"/>
    <property type="match status" value="1"/>
</dbReference>
<dbReference type="GO" id="GO:0016787">
    <property type="term" value="F:hydrolase activity"/>
    <property type="evidence" value="ECO:0007669"/>
    <property type="project" value="UniProtKB-KW"/>
</dbReference>
<dbReference type="RefSeq" id="WP_394846395.1">
    <property type="nucleotide sequence ID" value="NZ_CP089982.1"/>
</dbReference>
<keyword evidence="3" id="KW-0378">Hydrolase</keyword>
<keyword evidence="4" id="KW-1185">Reference proteome</keyword>
<reference evidence="3 4" key="1">
    <citation type="submission" date="2021-12" db="EMBL/GenBank/DDBJ databases">
        <title>Discovery of the Pendulisporaceae a myxobacterial family with distinct sporulation behavior and unique specialized metabolism.</title>
        <authorList>
            <person name="Garcia R."/>
            <person name="Popoff A."/>
            <person name="Bader C.D."/>
            <person name="Loehr J."/>
            <person name="Walesch S."/>
            <person name="Walt C."/>
            <person name="Boldt J."/>
            <person name="Bunk B."/>
            <person name="Haeckl F.J.F.P.J."/>
            <person name="Gunesch A.P."/>
            <person name="Birkelbach J."/>
            <person name="Nuebel U."/>
            <person name="Pietschmann T."/>
            <person name="Bach T."/>
            <person name="Mueller R."/>
        </authorList>
    </citation>
    <scope>NUCLEOTIDE SEQUENCE [LARGE SCALE GENOMIC DNA]</scope>
    <source>
        <strain evidence="3 4">MSr12523</strain>
    </source>
</reference>
<feature type="chain" id="PRO_5045152562" evidence="1">
    <location>
        <begin position="23"/>
        <end position="328"/>
    </location>
</feature>
<accession>A0ABZ2KDZ4</accession>
<dbReference type="PANTHER" id="PTHR42977">
    <property type="entry name" value="HYDROLASE-RELATED"/>
    <property type="match status" value="1"/>
</dbReference>
<dbReference type="Gene3D" id="3.40.50.1820">
    <property type="entry name" value="alpha/beta hydrolase"/>
    <property type="match status" value="1"/>
</dbReference>
<evidence type="ECO:0000313" key="3">
    <source>
        <dbReference type="EMBL" id="WXA95785.1"/>
    </source>
</evidence>
<evidence type="ECO:0000313" key="4">
    <source>
        <dbReference type="Proteomes" id="UP001379533"/>
    </source>
</evidence>
<dbReference type="PRINTS" id="PR00111">
    <property type="entry name" value="ABHYDROLASE"/>
</dbReference>
<sequence>MMTWKNLLVAAGSIASFGLLSACSGSATKPPAAAVAASPAPTVYRTVKVDGLDIFYREAGPRDAPVLLMLHGFPSSSRMYEPLLRRLAGSYHIIAPDLPGFGHSSAPPPEQFAYTFDHLAQIIDHFAQTLSLQRYTLVLQDYGGPVGFRIATAHPERVQALVIQNANAYDEGLGPLWNARRAFWADRAKYEATVRANLASFEANRTRHIGNSPHPELFDPDTWTDETAFLQQPGQIAIQMDLFYDYRTNVAAYPTWQAYLRKYQPPTLVVWGRYDKSFLVEGARAFARDVPSAEIRELDAGHFALDEAPDTIADAMRHFLASHVRESK</sequence>
<gene>
    <name evidence="3" type="ORF">LZC95_02890</name>
</gene>
<evidence type="ECO:0000259" key="2">
    <source>
        <dbReference type="Pfam" id="PF00561"/>
    </source>
</evidence>
<dbReference type="InterPro" id="IPR029058">
    <property type="entry name" value="AB_hydrolase_fold"/>
</dbReference>
<evidence type="ECO:0000256" key="1">
    <source>
        <dbReference type="SAM" id="SignalP"/>
    </source>
</evidence>
<feature type="signal peptide" evidence="1">
    <location>
        <begin position="1"/>
        <end position="22"/>
    </location>
</feature>
<dbReference type="PROSITE" id="PS51257">
    <property type="entry name" value="PROKAR_LIPOPROTEIN"/>
    <property type="match status" value="1"/>
</dbReference>
<keyword evidence="1" id="KW-0732">Signal</keyword>
<dbReference type="InterPro" id="IPR000639">
    <property type="entry name" value="Epox_hydrolase-like"/>
</dbReference>
<dbReference type="InterPro" id="IPR000073">
    <property type="entry name" value="AB_hydrolase_1"/>
</dbReference>
<feature type="domain" description="AB hydrolase-1" evidence="2">
    <location>
        <begin position="65"/>
        <end position="309"/>
    </location>
</feature>
<dbReference type="Proteomes" id="UP001379533">
    <property type="component" value="Chromosome"/>
</dbReference>
<dbReference type="Pfam" id="PF00561">
    <property type="entry name" value="Abhydrolase_1"/>
    <property type="match status" value="1"/>
</dbReference>
<dbReference type="PRINTS" id="PR00412">
    <property type="entry name" value="EPOXHYDRLASE"/>
</dbReference>
<name>A0ABZ2KDZ4_9BACT</name>
<organism evidence="3 4">
    <name type="scientific">Pendulispora brunnea</name>
    <dbReference type="NCBI Taxonomy" id="2905690"/>
    <lineage>
        <taxon>Bacteria</taxon>
        <taxon>Pseudomonadati</taxon>
        <taxon>Myxococcota</taxon>
        <taxon>Myxococcia</taxon>
        <taxon>Myxococcales</taxon>
        <taxon>Sorangiineae</taxon>
        <taxon>Pendulisporaceae</taxon>
        <taxon>Pendulispora</taxon>
    </lineage>
</organism>